<proteinExistence type="predicted"/>
<gene>
    <name evidence="1" type="ORF">POSPLADRAFT_1139163</name>
</gene>
<dbReference type="GeneID" id="36329952"/>
<dbReference type="Proteomes" id="UP000194127">
    <property type="component" value="Unassembled WGS sequence"/>
</dbReference>
<dbReference type="OrthoDB" id="10269214at2759"/>
<accession>A0A1X6N3W9</accession>
<evidence type="ECO:0000313" key="1">
    <source>
        <dbReference type="EMBL" id="OSX63317.1"/>
    </source>
</evidence>
<reference evidence="1 2" key="1">
    <citation type="submission" date="2017-04" db="EMBL/GenBank/DDBJ databases">
        <title>Genome Sequence of the Model Brown-Rot Fungus Postia placenta SB12.</title>
        <authorList>
            <consortium name="DOE Joint Genome Institute"/>
            <person name="Gaskell J."/>
            <person name="Kersten P."/>
            <person name="Larrondo L.F."/>
            <person name="Canessa P."/>
            <person name="Martinez D."/>
            <person name="Hibbett D."/>
            <person name="Schmoll M."/>
            <person name="Kubicek C.P."/>
            <person name="Martinez A.T."/>
            <person name="Yadav J."/>
            <person name="Master E."/>
            <person name="Magnuson J.K."/>
            <person name="James T."/>
            <person name="Yaver D."/>
            <person name="Berka R."/>
            <person name="Labutti K."/>
            <person name="Lipzen A."/>
            <person name="Aerts A."/>
            <person name="Barry K."/>
            <person name="Henrissat B."/>
            <person name="Blanchette R."/>
            <person name="Grigoriev I."/>
            <person name="Cullen D."/>
        </authorList>
    </citation>
    <scope>NUCLEOTIDE SEQUENCE [LARGE SCALE GENOMIC DNA]</scope>
    <source>
        <strain evidence="1 2">MAD-698-R-SB12</strain>
    </source>
</reference>
<evidence type="ECO:0000313" key="2">
    <source>
        <dbReference type="Proteomes" id="UP000194127"/>
    </source>
</evidence>
<keyword evidence="2" id="KW-1185">Reference proteome</keyword>
<dbReference type="AlphaFoldDB" id="A0A1X6N3W9"/>
<dbReference type="EMBL" id="KZ110595">
    <property type="protein sequence ID" value="OSX63317.1"/>
    <property type="molecule type" value="Genomic_DNA"/>
</dbReference>
<dbReference type="RefSeq" id="XP_024340111.1">
    <property type="nucleotide sequence ID" value="XM_024485003.1"/>
</dbReference>
<name>A0A1X6N3W9_9APHY</name>
<sequence length="174" mass="19701">MNMVDVQHAPEIEYNEMPHGLLNMPEWAKKLALFVAMDVANDDLCGGLSSAKFPSTRAEILVIEMSWRGELGAGFIGAQDMFVHSAGLRDSLEVEKAAQGFEFWGLSRENPKEQNVWTSRYKGETVGTKETNATQMMTRLRYEHVREHDAVEYVAAGGGYWHLRETFAKRKKFA</sequence>
<organism evidence="1 2">
    <name type="scientific">Postia placenta MAD-698-R-SB12</name>
    <dbReference type="NCBI Taxonomy" id="670580"/>
    <lineage>
        <taxon>Eukaryota</taxon>
        <taxon>Fungi</taxon>
        <taxon>Dikarya</taxon>
        <taxon>Basidiomycota</taxon>
        <taxon>Agaricomycotina</taxon>
        <taxon>Agaricomycetes</taxon>
        <taxon>Polyporales</taxon>
        <taxon>Adustoporiaceae</taxon>
        <taxon>Rhodonia</taxon>
    </lineage>
</organism>
<protein>
    <submittedName>
        <fullName evidence="1">Uncharacterized protein</fullName>
    </submittedName>
</protein>